<evidence type="ECO:0000313" key="2">
    <source>
        <dbReference type="EMBL" id="UVF60419.1"/>
    </source>
</evidence>
<evidence type="ECO:0000313" key="3">
    <source>
        <dbReference type="Proteomes" id="UP001059969"/>
    </source>
</evidence>
<dbReference type="EMBL" id="ON724010">
    <property type="protein sequence ID" value="UVF60419.1"/>
    <property type="molecule type" value="Genomic_DNA"/>
</dbReference>
<dbReference type="Proteomes" id="UP001059969">
    <property type="component" value="Segment"/>
</dbReference>
<feature type="region of interest" description="Disordered" evidence="1">
    <location>
        <begin position="92"/>
        <end position="128"/>
    </location>
</feature>
<feature type="region of interest" description="Disordered" evidence="1">
    <location>
        <begin position="142"/>
        <end position="192"/>
    </location>
</feature>
<keyword evidence="3" id="KW-1185">Reference proteome</keyword>
<proteinExistence type="predicted"/>
<gene>
    <name evidence="2" type="primary">11</name>
    <name evidence="2" type="ORF">SEA_PINEAPPLEPIZZA_11</name>
</gene>
<protein>
    <submittedName>
        <fullName evidence="2">Lower collar protein</fullName>
    </submittedName>
</protein>
<sequence length="237" mass="26305">MATYTIIFGELIEFRGKEFLNKYPLFSEGHREHLNGLIVDHYYNREIAHETPEMFFPAFRVHMARNMPVFNKLYESELIEFDPLVTMKLETKGESESEAKTTNSNEASSVTQNVQEEETATETASKGLTVGYQFPQNRLAGNKDYASSASDSDNDATVAGNSSSSTNENRTDTGTTDGTAETTGKNLSSTVGYQGVPSELISAFRSNLISVDDMVLSSLEPLFMGIWGSNTRRIGRY</sequence>
<feature type="compositionally biased region" description="Low complexity" evidence="1">
    <location>
        <begin position="166"/>
        <end position="183"/>
    </location>
</feature>
<reference evidence="2" key="1">
    <citation type="submission" date="2022-06" db="EMBL/GenBank/DDBJ databases">
        <authorList>
            <person name="Butura J."/>
            <person name="LaBianca K."/>
            <person name="McKnight A."/>
            <person name="Pan K."/>
            <person name="Whelan S."/>
            <person name="Laramee A."/>
            <person name="Rocheleau J.M."/>
            <person name="Chien P."/>
            <person name="Garlena R.A."/>
            <person name="Russell D.A."/>
            <person name="Jacobs-Sera D."/>
            <person name="Hatfull G.F."/>
        </authorList>
    </citation>
    <scope>NUCLEOTIDE SEQUENCE</scope>
</reference>
<organism evidence="2 3">
    <name type="scientific">Microbacterium phage PineapplePizza</name>
    <dbReference type="NCBI Taxonomy" id="2927268"/>
    <lineage>
        <taxon>Viruses</taxon>
        <taxon>Duplodnaviria</taxon>
        <taxon>Heunggongvirae</taxon>
        <taxon>Uroviricota</taxon>
        <taxon>Caudoviricetes</taxon>
        <taxon>Amherstvirus</taxon>
        <taxon>Amherstvirus pineapplepizza</taxon>
    </lineage>
</organism>
<dbReference type="RefSeq" id="YP_010755019.1">
    <property type="nucleotide sequence ID" value="NC_073467.1"/>
</dbReference>
<dbReference type="KEGG" id="vg:80019626"/>
<dbReference type="GeneID" id="80019626"/>
<accession>A0A976U7J3</accession>
<feature type="compositionally biased region" description="Low complexity" evidence="1">
    <location>
        <begin position="144"/>
        <end position="159"/>
    </location>
</feature>
<feature type="compositionally biased region" description="Polar residues" evidence="1">
    <location>
        <begin position="100"/>
        <end position="114"/>
    </location>
</feature>
<evidence type="ECO:0000256" key="1">
    <source>
        <dbReference type="SAM" id="MobiDB-lite"/>
    </source>
</evidence>
<name>A0A976U7J3_9CAUD</name>